<protein>
    <submittedName>
        <fullName evidence="6">Uncharacterized protein</fullName>
    </submittedName>
</protein>
<feature type="transmembrane region" description="Helical" evidence="5">
    <location>
        <begin position="170"/>
        <end position="191"/>
    </location>
</feature>
<evidence type="ECO:0000256" key="3">
    <source>
        <dbReference type="ARBA" id="ARBA00022989"/>
    </source>
</evidence>
<keyword evidence="7" id="KW-1185">Reference proteome</keyword>
<organism evidence="6 7">
    <name type="scientific">Populus tomentosa</name>
    <name type="common">Chinese white poplar</name>
    <dbReference type="NCBI Taxonomy" id="118781"/>
    <lineage>
        <taxon>Eukaryota</taxon>
        <taxon>Viridiplantae</taxon>
        <taxon>Streptophyta</taxon>
        <taxon>Embryophyta</taxon>
        <taxon>Tracheophyta</taxon>
        <taxon>Spermatophyta</taxon>
        <taxon>Magnoliopsida</taxon>
        <taxon>eudicotyledons</taxon>
        <taxon>Gunneridae</taxon>
        <taxon>Pentapetalae</taxon>
        <taxon>rosids</taxon>
        <taxon>fabids</taxon>
        <taxon>Malpighiales</taxon>
        <taxon>Salicaceae</taxon>
        <taxon>Saliceae</taxon>
        <taxon>Populus</taxon>
    </lineage>
</organism>
<keyword evidence="3 5" id="KW-1133">Transmembrane helix</keyword>
<comment type="caution">
    <text evidence="6">The sequence shown here is derived from an EMBL/GenBank/DDBJ whole genome shotgun (WGS) entry which is preliminary data.</text>
</comment>
<feature type="transmembrane region" description="Helical" evidence="5">
    <location>
        <begin position="6"/>
        <end position="26"/>
    </location>
</feature>
<reference evidence="6" key="1">
    <citation type="journal article" date="2020" name="bioRxiv">
        <title>Hybrid origin of Populus tomentosa Carr. identified through genome sequencing and phylogenomic analysis.</title>
        <authorList>
            <person name="An X."/>
            <person name="Gao K."/>
            <person name="Chen Z."/>
            <person name="Li J."/>
            <person name="Yang X."/>
            <person name="Yang X."/>
            <person name="Zhou J."/>
            <person name="Guo T."/>
            <person name="Zhao T."/>
            <person name="Huang S."/>
            <person name="Miao D."/>
            <person name="Khan W.U."/>
            <person name="Rao P."/>
            <person name="Ye M."/>
            <person name="Lei B."/>
            <person name="Liao W."/>
            <person name="Wang J."/>
            <person name="Ji L."/>
            <person name="Li Y."/>
            <person name="Guo B."/>
            <person name="Mustafa N.S."/>
            <person name="Li S."/>
            <person name="Yun Q."/>
            <person name="Keller S.R."/>
            <person name="Mao J."/>
            <person name="Zhang R."/>
            <person name="Strauss S.H."/>
        </authorList>
    </citation>
    <scope>NUCLEOTIDE SEQUENCE</scope>
    <source>
        <strain evidence="6">GM15</strain>
        <tissue evidence="6">Leaf</tissue>
    </source>
</reference>
<dbReference type="Proteomes" id="UP000886885">
    <property type="component" value="Chromosome 5D"/>
</dbReference>
<name>A0A8X8D0B0_POPTO</name>
<dbReference type="GO" id="GO:0016020">
    <property type="term" value="C:membrane"/>
    <property type="evidence" value="ECO:0007669"/>
    <property type="project" value="UniProtKB-SubCell"/>
</dbReference>
<dbReference type="InterPro" id="IPR005178">
    <property type="entry name" value="Ostalpha/TMEM184C"/>
</dbReference>
<evidence type="ECO:0000256" key="4">
    <source>
        <dbReference type="ARBA" id="ARBA00023136"/>
    </source>
</evidence>
<feature type="transmembrane region" description="Helical" evidence="5">
    <location>
        <begin position="297"/>
        <end position="319"/>
    </location>
</feature>
<comment type="subcellular location">
    <subcellularLocation>
        <location evidence="1">Membrane</location>
        <topology evidence="1">Multi-pass membrane protein</topology>
    </subcellularLocation>
</comment>
<keyword evidence="2 5" id="KW-0812">Transmembrane</keyword>
<feature type="transmembrane region" description="Helical" evidence="5">
    <location>
        <begin position="47"/>
        <end position="80"/>
    </location>
</feature>
<evidence type="ECO:0000313" key="6">
    <source>
        <dbReference type="EMBL" id="KAG6773015.1"/>
    </source>
</evidence>
<dbReference type="Pfam" id="PF03619">
    <property type="entry name" value="Solute_trans_a"/>
    <property type="match status" value="2"/>
</dbReference>
<feature type="transmembrane region" description="Helical" evidence="5">
    <location>
        <begin position="331"/>
        <end position="353"/>
    </location>
</feature>
<feature type="transmembrane region" description="Helical" evidence="5">
    <location>
        <begin position="226"/>
        <end position="245"/>
    </location>
</feature>
<proteinExistence type="predicted"/>
<feature type="transmembrane region" description="Helical" evidence="5">
    <location>
        <begin position="265"/>
        <end position="285"/>
    </location>
</feature>
<sequence length="509" mass="56826">MAELLPIYLSIIAFFCALGAMALAIFHIYRHLLNYTEPTYQRYIVRIIFMVPVCASLLLSLAAILSILVYALMSFLSLIFPESSIYFNSIREVGCDGSVTINLDGFVSPGINPRVLLSPTSGLIWVRCTYLAGVSFDKLLRCHSGTWGLPCVLQQHRLTTFPFLPFYEAWVIYNFLSLCLAWVGGPGAVVLSLSGRAMKPSWCLMTCCFPPVPLDGRFIRRCKQGCLQFVILKPFLVAVTLILYAKGKYKDGNFSPKQSYLYLTIIYTISYTMALYALALFYVACKDLLQPFNPVPKFIIIKSVVFLTYWQGVLVFLAAKSGFIKDAEEAAQFQDFIICVEMLIAAVGHLYAFPYKEYAGANIAGSCDLTRSLAHALKLNDLYHDTVHQFAPTYHDYVLYNHTEGDEGTRKYRSRTFVPTGHEMDAVRKNKLVFGNKIDEIQLSSHSSSATSTPKNDTSVLNSAHSDAMKSSLLMDSSNSVSAPYDMSLIDMDFSNYPAKVAAANETSR</sequence>
<dbReference type="EMBL" id="JAAWWB010000010">
    <property type="protein sequence ID" value="KAG6773015.1"/>
    <property type="molecule type" value="Genomic_DNA"/>
</dbReference>
<dbReference type="PANTHER" id="PTHR23423">
    <property type="entry name" value="ORGANIC SOLUTE TRANSPORTER-RELATED"/>
    <property type="match status" value="1"/>
</dbReference>
<evidence type="ECO:0000256" key="5">
    <source>
        <dbReference type="SAM" id="Phobius"/>
    </source>
</evidence>
<dbReference type="SMART" id="SM01417">
    <property type="entry name" value="Solute_trans_a"/>
    <property type="match status" value="1"/>
</dbReference>
<keyword evidence="4 5" id="KW-0472">Membrane</keyword>
<accession>A0A8X8D0B0</accession>
<dbReference type="AlphaFoldDB" id="A0A8X8D0B0"/>
<evidence type="ECO:0000256" key="2">
    <source>
        <dbReference type="ARBA" id="ARBA00022692"/>
    </source>
</evidence>
<evidence type="ECO:0000313" key="7">
    <source>
        <dbReference type="Proteomes" id="UP000886885"/>
    </source>
</evidence>
<evidence type="ECO:0000256" key="1">
    <source>
        <dbReference type="ARBA" id="ARBA00004141"/>
    </source>
</evidence>
<gene>
    <name evidence="6" type="ORF">POTOM_020267</name>
</gene>
<dbReference type="OrthoDB" id="5348404at2759"/>